<dbReference type="Proteomes" id="UP000221125">
    <property type="component" value="Segment"/>
</dbReference>
<keyword evidence="3" id="KW-1185">Reference proteome</keyword>
<feature type="region of interest" description="Disordered" evidence="1">
    <location>
        <begin position="19"/>
        <end position="107"/>
    </location>
</feature>
<dbReference type="EMBL" id="KX620750">
    <property type="protein sequence ID" value="AOT24358.1"/>
    <property type="molecule type" value="Genomic_DNA"/>
</dbReference>
<feature type="compositionally biased region" description="Basic and acidic residues" evidence="1">
    <location>
        <begin position="58"/>
        <end position="107"/>
    </location>
</feature>
<sequence length="210" mass="22395">MHKKLMPWVRLLEAVETPAGAAPTPAIDPKDPAANPTTEPKPAGATSEKPLGEAGKAALDREREARRSADKRASELEARVHQLEDAGKTEAQKQADELKRTQSELETLRGEKARLEVASATGVPADLLAGPGDDLDAYAQALNAWRDKQSEKPATPAVVTPDGEGEGVTGQPMQPNRTVDELIAAAEKNGDLATAKQLKLMKLDALRRTS</sequence>
<dbReference type="RefSeq" id="YP_009596809.1">
    <property type="nucleotide sequence ID" value="NC_041891.1"/>
</dbReference>
<proteinExistence type="predicted"/>
<protein>
    <recommendedName>
        <fullName evidence="4">Scaffolding protein</fullName>
    </recommendedName>
</protein>
<evidence type="ECO:0000313" key="3">
    <source>
        <dbReference type="Proteomes" id="UP000221125"/>
    </source>
</evidence>
<evidence type="ECO:0000313" key="2">
    <source>
        <dbReference type="EMBL" id="AOT24358.1"/>
    </source>
</evidence>
<evidence type="ECO:0008006" key="4">
    <source>
        <dbReference type="Google" id="ProtNLM"/>
    </source>
</evidence>
<name>A0A1D8ETI5_9CAUD</name>
<reference evidence="2 3" key="1">
    <citation type="submission" date="2016-07" db="EMBL/GenBank/DDBJ databases">
        <authorList>
            <person name="Modlin R.L."/>
            <person name="Cheng L.S."/>
            <person name="Marinelli L.J."/>
            <person name="Grosset N."/>
            <person name="Gautier M."/>
            <person name="Fitz-Gibbon S."/>
            <person name="Pellegrini M."/>
            <person name="Bowman C.A."/>
            <person name="Russell D.A."/>
            <person name="Jacobs-Sera D."/>
            <person name="Hatfull G.F."/>
        </authorList>
    </citation>
    <scope>NUCLEOTIDE SEQUENCE [LARGE SCALE GENOMIC DNA]</scope>
</reference>
<dbReference type="KEGG" id="vg:40072410"/>
<dbReference type="OrthoDB" id="9582at10239"/>
<evidence type="ECO:0000256" key="1">
    <source>
        <dbReference type="SAM" id="MobiDB-lite"/>
    </source>
</evidence>
<organism evidence="2 3">
    <name type="scientific">Propionibacterium phage B22</name>
    <dbReference type="NCBI Taxonomy" id="1897532"/>
    <lineage>
        <taxon>Viruses</taxon>
        <taxon>Duplodnaviria</taxon>
        <taxon>Heunggongvirae</taxon>
        <taxon>Uroviricota</taxon>
        <taxon>Caudoviricetes</taxon>
        <taxon>Doucettevirus</taxon>
        <taxon>Doucettevirus B22</taxon>
    </lineage>
</organism>
<dbReference type="GeneID" id="40072410"/>
<gene>
    <name evidence="2" type="primary">6</name>
    <name evidence="2" type="ORF">B22_6</name>
</gene>
<feature type="region of interest" description="Disordered" evidence="1">
    <location>
        <begin position="146"/>
        <end position="175"/>
    </location>
</feature>
<accession>A0A1D8ETI5</accession>